<dbReference type="EMBL" id="VRMG01000005">
    <property type="protein sequence ID" value="TXN31507.1"/>
    <property type="molecule type" value="Genomic_DNA"/>
</dbReference>
<evidence type="ECO:0000256" key="2">
    <source>
        <dbReference type="SAM" id="SignalP"/>
    </source>
</evidence>
<protein>
    <recommendedName>
        <fullName evidence="5">LPXTG cell wall anchor domain-containing protein</fullName>
    </recommendedName>
</protein>
<evidence type="ECO:0008006" key="5">
    <source>
        <dbReference type="Google" id="ProtNLM"/>
    </source>
</evidence>
<sequence length="394" mass="38984">MTRRPLGATSVLVAAAIAVAGALLSAAPAEAAGALTVSVTIAVGSTQTAVSANPANPTQVAVGSPTEVVTVANGTADTFTLTGITSLALTACDRTVIAPGASAVCTGPVTVAAGLASLAYEATGYFAADPAAVGVQASVPTSLFGVVYDLQTVFFGDFPPPLGGSAPASDSRFRSLPLGYFLVMHVGFVNASNVAISGLTRTGLATGCVPLPATLAAGATIPPTDCTFTAPTPVTWQDQSPFTVGATATGVLGDTVTSSASLVYGPGEDECNTTAPTVGQGERVTVTCFGFLPGIDVAATLHSAAIPLGVKNTGPTGDFSFSFVVPAALDPGSHRVELSLNGTTLTMTDPFTVTASLAPTGADGGPMLVGATGAVLVGSSLVLLGFLRRRRPIR</sequence>
<keyword evidence="1" id="KW-1133">Transmembrane helix</keyword>
<feature type="signal peptide" evidence="2">
    <location>
        <begin position="1"/>
        <end position="31"/>
    </location>
</feature>
<accession>A0A5C8UTC0</accession>
<keyword evidence="2" id="KW-0732">Signal</keyword>
<proteinExistence type="predicted"/>
<evidence type="ECO:0000313" key="4">
    <source>
        <dbReference type="Proteomes" id="UP000321379"/>
    </source>
</evidence>
<dbReference type="RefSeq" id="WP_147783094.1">
    <property type="nucleotide sequence ID" value="NZ_VRMG01000005.1"/>
</dbReference>
<feature type="chain" id="PRO_5023092497" description="LPXTG cell wall anchor domain-containing protein" evidence="2">
    <location>
        <begin position="32"/>
        <end position="394"/>
    </location>
</feature>
<keyword evidence="1" id="KW-0472">Membrane</keyword>
<comment type="caution">
    <text evidence="3">The sequence shown here is derived from an EMBL/GenBank/DDBJ whole genome shotgun (WGS) entry which is preliminary data.</text>
</comment>
<organism evidence="3 4">
    <name type="scientific">Lacisediminihabitans profunda</name>
    <dbReference type="NCBI Taxonomy" id="2594790"/>
    <lineage>
        <taxon>Bacteria</taxon>
        <taxon>Bacillati</taxon>
        <taxon>Actinomycetota</taxon>
        <taxon>Actinomycetes</taxon>
        <taxon>Micrococcales</taxon>
        <taxon>Microbacteriaceae</taxon>
        <taxon>Lacisediminihabitans</taxon>
    </lineage>
</organism>
<name>A0A5C8UTC0_9MICO</name>
<evidence type="ECO:0000256" key="1">
    <source>
        <dbReference type="SAM" id="Phobius"/>
    </source>
</evidence>
<reference evidence="3 4" key="1">
    <citation type="submission" date="2019-08" db="EMBL/GenBank/DDBJ databases">
        <title>Bacterial whole genome sequence for Glaciihabitans sp. CHu50b-6-2.</title>
        <authorList>
            <person name="Jin L."/>
        </authorList>
    </citation>
    <scope>NUCLEOTIDE SEQUENCE [LARGE SCALE GENOMIC DNA]</scope>
    <source>
        <strain evidence="3 4">CHu50b-6-2</strain>
    </source>
</reference>
<evidence type="ECO:0000313" key="3">
    <source>
        <dbReference type="EMBL" id="TXN31507.1"/>
    </source>
</evidence>
<gene>
    <name evidence="3" type="ORF">FVP33_08190</name>
</gene>
<feature type="transmembrane region" description="Helical" evidence="1">
    <location>
        <begin position="367"/>
        <end position="387"/>
    </location>
</feature>
<dbReference type="AlphaFoldDB" id="A0A5C8UTC0"/>
<keyword evidence="4" id="KW-1185">Reference proteome</keyword>
<keyword evidence="1" id="KW-0812">Transmembrane</keyword>
<dbReference type="Proteomes" id="UP000321379">
    <property type="component" value="Unassembled WGS sequence"/>
</dbReference>